<feature type="transmembrane region" description="Helical" evidence="1">
    <location>
        <begin position="871"/>
        <end position="891"/>
    </location>
</feature>
<feature type="transmembrane region" description="Helical" evidence="1">
    <location>
        <begin position="461"/>
        <end position="488"/>
    </location>
</feature>
<dbReference type="GO" id="GO:0042910">
    <property type="term" value="F:xenobiotic transmembrane transporter activity"/>
    <property type="evidence" value="ECO:0007669"/>
    <property type="project" value="TreeGrafter"/>
</dbReference>
<dbReference type="PANTHER" id="PTHR32063">
    <property type="match status" value="1"/>
</dbReference>
<dbReference type="PRINTS" id="PR00702">
    <property type="entry name" value="ACRIFLAVINRP"/>
</dbReference>
<dbReference type="InterPro" id="IPR001036">
    <property type="entry name" value="Acrflvin-R"/>
</dbReference>
<keyword evidence="1" id="KW-1133">Transmembrane helix</keyword>
<feature type="transmembrane region" description="Helical" evidence="1">
    <location>
        <begin position="358"/>
        <end position="378"/>
    </location>
</feature>
<reference evidence="2 3" key="1">
    <citation type="submission" date="2019-07" db="EMBL/GenBank/DDBJ databases">
        <title>Luteimonas sp. YD-1 nov., isolated from acidic soil.</title>
        <authorList>
            <person name="Zhou J."/>
        </authorList>
    </citation>
    <scope>NUCLEOTIDE SEQUENCE [LARGE SCALE GENOMIC DNA]</scope>
    <source>
        <strain evidence="2 3">YD-1</strain>
    </source>
</reference>
<dbReference type="Gene3D" id="3.30.70.1440">
    <property type="entry name" value="Multidrug efflux transporter AcrB pore domain"/>
    <property type="match status" value="1"/>
</dbReference>
<dbReference type="SUPFAM" id="SSF82693">
    <property type="entry name" value="Multidrug efflux transporter AcrB pore domain, PN1, PN2, PC1 and PC2 subdomains"/>
    <property type="match status" value="3"/>
</dbReference>
<dbReference type="OrthoDB" id="9757904at2"/>
<evidence type="ECO:0000313" key="3">
    <source>
        <dbReference type="Proteomes" id="UP000315949"/>
    </source>
</evidence>
<dbReference type="Gene3D" id="1.20.1640.10">
    <property type="entry name" value="Multidrug efflux transporter AcrB transmembrane domain"/>
    <property type="match status" value="2"/>
</dbReference>
<feature type="transmembrane region" description="Helical" evidence="1">
    <location>
        <begin position="944"/>
        <end position="963"/>
    </location>
</feature>
<accession>A0A5C5TR95</accession>
<feature type="transmembrane region" description="Helical" evidence="1">
    <location>
        <begin position="844"/>
        <end position="864"/>
    </location>
</feature>
<feature type="transmembrane region" description="Helical" evidence="1">
    <location>
        <begin position="333"/>
        <end position="351"/>
    </location>
</feature>
<proteinExistence type="predicted"/>
<feature type="transmembrane region" description="Helical" evidence="1">
    <location>
        <begin position="975"/>
        <end position="1001"/>
    </location>
</feature>
<keyword evidence="1" id="KW-0812">Transmembrane</keyword>
<sequence length="1024" mass="110015">MNVSAWSIRNPVPATLLFALLTLAGLFAFRGATVQHFPDVDLPMVVVTASLPGTAPAQMETEVARRLENAMATMTGLRHLHTTVQDGVATIAAEFRLEKDPQQALDDTRAAVARVRSDLPPALRDPVVRRIEFKNAPILTYTVASQRIDEEALSWLVDDLVTRRLLAVPGVGAVRRIGGVDRQVRVELDPDQLLALRVSAADVSRRLLQLQREAPGGRARLGGGEQTVRTRVEVPSADALRALELPLSDGRIARLDQVATVTDGRAERRSGAFLDGRPVVAFEVVRTIGAGDLAVADGVREALDRLARERPELEIAEAFNAVDPVRENYRGSLSLLLEGAVLAVLVVGLFLRDVRATLVSAVALPLSILPTFVLMQWMGFTLNIITLLSLSLVVGILVDDAIVEIENIMRHLAEGKSPLQAAREATDEIGLAVIATTFALVAVFLPTAFMDGLAGKFFRQFGWTAAIAVFFSLVVARLLTPMMAAYLLKAPRQVAREPSWMPACLAAARWALTHRGTALTATAAFVVLACLPLATGTLQTSFMPPEDVGQVKVTIELPPGSPYERTRAVTEQARRAVAGHPHVRRVYAAIGGGSGGEDSPGGVPEARMAWLTLGLAPRGERSGVTQQQVERELRARLRDVPGARIRVGSSDTYTLALSGEDADLLARHAAVVERELRTLPGIGQVTTRSSLQRPEVIVRPDPARAADLGVSTEAIAETVRVATQGDYEQLLPRLDLDQRQVPIVVRLPEEATRDLDLLRQLTVPGARGPVPLREVATLEIASGPAQVDRLDRRRNVNFEIELDGQALGAVQRRVAQLPSLARLPPGLARADIGQAETSNESGRGFLLAMGTGVACIYVVLVLLFGTWLQPLTILGALALSIPGAILALVATGHHLSLPAMIGMVMLMGIASKNSILLVEYAIVARRDHGLSRLDALLDACRKRARPIVMTTLAMGAGMLPIALGFGADPSFRAPMAIVVIGGLTTSTVLSLLVIPVLYTCVDDLASRFHRTHRRSPAPATPRPL</sequence>
<dbReference type="Pfam" id="PF00873">
    <property type="entry name" value="ACR_tran"/>
    <property type="match status" value="1"/>
</dbReference>
<organism evidence="2 3">
    <name type="scientific">Luteimonas wenzhouensis</name>
    <dbReference type="NCBI Taxonomy" id="2599615"/>
    <lineage>
        <taxon>Bacteria</taxon>
        <taxon>Pseudomonadati</taxon>
        <taxon>Pseudomonadota</taxon>
        <taxon>Gammaproteobacteria</taxon>
        <taxon>Lysobacterales</taxon>
        <taxon>Lysobacteraceae</taxon>
        <taxon>Luteimonas</taxon>
    </lineage>
</organism>
<feature type="transmembrane region" description="Helical" evidence="1">
    <location>
        <begin position="429"/>
        <end position="449"/>
    </location>
</feature>
<dbReference type="AlphaFoldDB" id="A0A5C5TR95"/>
<dbReference type="InterPro" id="IPR027463">
    <property type="entry name" value="AcrB_DN_DC_subdom"/>
</dbReference>
<dbReference type="Gene3D" id="3.30.2090.10">
    <property type="entry name" value="Multidrug efflux transporter AcrB TolC docking domain, DN and DC subdomains"/>
    <property type="match status" value="2"/>
</dbReference>
<dbReference type="Proteomes" id="UP000315949">
    <property type="component" value="Unassembled WGS sequence"/>
</dbReference>
<gene>
    <name evidence="2" type="ORF">FQY79_14945</name>
</gene>
<comment type="caution">
    <text evidence="2">The sequence shown here is derived from an EMBL/GenBank/DDBJ whole genome shotgun (WGS) entry which is preliminary data.</text>
</comment>
<feature type="transmembrane region" description="Helical" evidence="1">
    <location>
        <begin position="518"/>
        <end position="538"/>
    </location>
</feature>
<dbReference type="EMBL" id="VOHE01000013">
    <property type="protein sequence ID" value="TWT16881.1"/>
    <property type="molecule type" value="Genomic_DNA"/>
</dbReference>
<keyword evidence="1" id="KW-0472">Membrane</keyword>
<name>A0A5C5TR95_9GAMM</name>
<keyword evidence="3" id="KW-1185">Reference proteome</keyword>
<dbReference type="GO" id="GO:0005886">
    <property type="term" value="C:plasma membrane"/>
    <property type="evidence" value="ECO:0007669"/>
    <property type="project" value="TreeGrafter"/>
</dbReference>
<evidence type="ECO:0000256" key="1">
    <source>
        <dbReference type="SAM" id="Phobius"/>
    </source>
</evidence>
<dbReference type="Gene3D" id="3.30.70.1320">
    <property type="entry name" value="Multidrug efflux transporter AcrB pore domain like"/>
    <property type="match status" value="1"/>
</dbReference>
<dbReference type="PANTHER" id="PTHR32063:SF77">
    <property type="entry name" value="ACR FAMILY TRANSPORT PROTEIN"/>
    <property type="match status" value="1"/>
</dbReference>
<dbReference type="SUPFAM" id="SSF82866">
    <property type="entry name" value="Multidrug efflux transporter AcrB transmembrane domain"/>
    <property type="match status" value="2"/>
</dbReference>
<protein>
    <submittedName>
        <fullName evidence="2">Efflux RND transporter permease subunit</fullName>
    </submittedName>
</protein>
<dbReference type="Gene3D" id="3.30.70.1430">
    <property type="entry name" value="Multidrug efflux transporter AcrB pore domain"/>
    <property type="match status" value="2"/>
</dbReference>
<evidence type="ECO:0000313" key="2">
    <source>
        <dbReference type="EMBL" id="TWT16881.1"/>
    </source>
</evidence>
<feature type="transmembrane region" description="Helical" evidence="1">
    <location>
        <begin position="897"/>
        <end position="923"/>
    </location>
</feature>
<feature type="transmembrane region" description="Helical" evidence="1">
    <location>
        <begin position="384"/>
        <end position="403"/>
    </location>
</feature>
<dbReference type="SUPFAM" id="SSF82714">
    <property type="entry name" value="Multidrug efflux transporter AcrB TolC docking domain, DN and DC subdomains"/>
    <property type="match status" value="2"/>
</dbReference>